<evidence type="ECO:0000256" key="4">
    <source>
        <dbReference type="ARBA" id="ARBA00022723"/>
    </source>
</evidence>
<dbReference type="SUPFAM" id="SSF49354">
    <property type="entry name" value="PapD-like"/>
    <property type="match status" value="1"/>
</dbReference>
<keyword evidence="5" id="KW-0378">Hydrolase</keyword>
<dbReference type="InterPro" id="IPR000718">
    <property type="entry name" value="Peptidase_M13"/>
</dbReference>
<comment type="cofactor">
    <cofactor evidence="1">
        <name>Zn(2+)</name>
        <dbReference type="ChEBI" id="CHEBI:29105"/>
    </cofactor>
</comment>
<evidence type="ECO:0000259" key="9">
    <source>
        <dbReference type="PROSITE" id="PS50202"/>
    </source>
</evidence>
<dbReference type="GO" id="GO:0004222">
    <property type="term" value="F:metalloendopeptidase activity"/>
    <property type="evidence" value="ECO:0007669"/>
    <property type="project" value="InterPro"/>
</dbReference>
<feature type="chain" id="PRO_5024352358" evidence="8">
    <location>
        <begin position="40"/>
        <end position="895"/>
    </location>
</feature>
<evidence type="ECO:0000256" key="2">
    <source>
        <dbReference type="ARBA" id="ARBA00007357"/>
    </source>
</evidence>
<dbReference type="PROSITE" id="PS51885">
    <property type="entry name" value="NEPRILYSIN"/>
    <property type="match status" value="1"/>
</dbReference>
<dbReference type="WBParaSite" id="TMUE_2000006499.1">
    <property type="protein sequence ID" value="TMUE_2000006499.1"/>
    <property type="gene ID" value="WBGene00291895"/>
</dbReference>
<dbReference type="InterPro" id="IPR024079">
    <property type="entry name" value="MetalloPept_cat_dom_sf"/>
</dbReference>
<feature type="domain" description="MSP" evidence="9">
    <location>
        <begin position="772"/>
        <end position="895"/>
    </location>
</feature>
<dbReference type="GO" id="GO:0046872">
    <property type="term" value="F:metal ion binding"/>
    <property type="evidence" value="ECO:0007669"/>
    <property type="project" value="UniProtKB-KW"/>
</dbReference>
<evidence type="ECO:0000313" key="11">
    <source>
        <dbReference type="WBParaSite" id="TMUE_2000006499.1"/>
    </source>
</evidence>
<dbReference type="Pfam" id="PF00635">
    <property type="entry name" value="Motile_Sperm"/>
    <property type="match status" value="1"/>
</dbReference>
<evidence type="ECO:0000256" key="3">
    <source>
        <dbReference type="ARBA" id="ARBA00022670"/>
    </source>
</evidence>
<sequence>MSAVRIHIYLCDLVGRTSIVKSSLLMLLVLMLMRQNCHAVLDERSIRSARSPERYCFTTSCIKASRYLRMPMNLTADPCEDFYEYSCGLWSELIPVKEGYAAMLSSYTPLDKIRVLLKQFLIKLSNEKTANDSIGLLKLVYDACMDEDAIEKAGSKPLFNLLDRLFGKTLRLKVFLQNNHLQDNGKVPIEYLVAKLWTAFSVSTLVSLDVSPDQNNASISMLLLGKASPALRFSSFSQSIRNEYSKTMKKTFAALSDSEHPNNDTTNSIDEIVEEVLDFEISLAQISTATGEERDQANRYHKITIEQLQATGNKFNWTVFLQFIKPVEHVNIMELGYFRRLNSLLDKTRNYTVYRYLAWRLISHLERRYADLTAINGVTKRKERLQFCIGYLINTFGVIVGKVLAREINVDNDTKIYVEQMVTELKSAFMVRLRENTWMDEATKEKAGKKIAQTILTISHPDEINNVDEIYASLIEKRDGYVDTAIMPGDSFFEMDTKIQAWFVQNAVNLIDKPSSRRVISSPIDSTVAAVNFGAIGSLIGHEITHAVDDVGAEHDGTGNLKNWWTNSSKEMFNERINCFIEQYSNFCYPELGESVCVNGENTMGENIADNGGIKQSFAAYKAFTRGKPQDVLLAMENFTMDQLFFLSYANYKCANYNKEFLRHIIATDGHAPNRNRVIGTLRNSDEFAKAFNCPVGSAMNPEKKCVICSKTCSHFLRVDVLCTYASHFCVISILYFLAAGEQRISAISLGPMDVPVKNLGEVSTPVEDYNALALKAVPKVLYFWRNADCNQYQSITLQNTGPKRLAIKARSTTKLRFKADVTYRFLDPGCTTKVRILRLPGTNNAPGEDSTDRISFYYAPTDSMEEHAFSALQNEVTFKREVVKIKYRSGDGDS</sequence>
<reference evidence="11" key="1">
    <citation type="submission" date="2019-12" db="UniProtKB">
        <authorList>
            <consortium name="WormBaseParasite"/>
        </authorList>
    </citation>
    <scope>IDENTIFICATION</scope>
</reference>
<dbReference type="InterPro" id="IPR000535">
    <property type="entry name" value="MSP_dom"/>
</dbReference>
<dbReference type="InterPro" id="IPR008753">
    <property type="entry name" value="Peptidase_M13_N"/>
</dbReference>
<feature type="signal peptide" evidence="8">
    <location>
        <begin position="1"/>
        <end position="39"/>
    </location>
</feature>
<name>A0A5S6QH22_TRIMR</name>
<comment type="similarity">
    <text evidence="2">Belongs to the peptidase M13 family.</text>
</comment>
<dbReference type="CDD" id="cd08662">
    <property type="entry name" value="M13"/>
    <property type="match status" value="1"/>
</dbReference>
<dbReference type="InterPro" id="IPR008962">
    <property type="entry name" value="PapD-like_sf"/>
</dbReference>
<evidence type="ECO:0000256" key="7">
    <source>
        <dbReference type="ARBA" id="ARBA00023049"/>
    </source>
</evidence>
<dbReference type="InterPro" id="IPR013783">
    <property type="entry name" value="Ig-like_fold"/>
</dbReference>
<keyword evidence="7" id="KW-0482">Metalloprotease</keyword>
<evidence type="ECO:0000256" key="5">
    <source>
        <dbReference type="ARBA" id="ARBA00022801"/>
    </source>
</evidence>
<dbReference type="SUPFAM" id="SSF55486">
    <property type="entry name" value="Metalloproteases ('zincins'), catalytic domain"/>
    <property type="match status" value="1"/>
</dbReference>
<dbReference type="InterPro" id="IPR018497">
    <property type="entry name" value="Peptidase_M13_C"/>
</dbReference>
<dbReference type="Pfam" id="PF05649">
    <property type="entry name" value="Peptidase_M13_N"/>
    <property type="match status" value="1"/>
</dbReference>
<dbReference type="PROSITE" id="PS50202">
    <property type="entry name" value="MSP"/>
    <property type="match status" value="1"/>
</dbReference>
<dbReference type="GO" id="GO:0005886">
    <property type="term" value="C:plasma membrane"/>
    <property type="evidence" value="ECO:0007669"/>
    <property type="project" value="TreeGrafter"/>
</dbReference>
<evidence type="ECO:0000256" key="1">
    <source>
        <dbReference type="ARBA" id="ARBA00001947"/>
    </source>
</evidence>
<dbReference type="Pfam" id="PF01431">
    <property type="entry name" value="Peptidase_M13"/>
    <property type="match status" value="1"/>
</dbReference>
<evidence type="ECO:0000256" key="6">
    <source>
        <dbReference type="ARBA" id="ARBA00022833"/>
    </source>
</evidence>
<organism evidence="10 11">
    <name type="scientific">Trichuris muris</name>
    <name type="common">Mouse whipworm</name>
    <dbReference type="NCBI Taxonomy" id="70415"/>
    <lineage>
        <taxon>Eukaryota</taxon>
        <taxon>Metazoa</taxon>
        <taxon>Ecdysozoa</taxon>
        <taxon>Nematoda</taxon>
        <taxon>Enoplea</taxon>
        <taxon>Dorylaimia</taxon>
        <taxon>Trichinellida</taxon>
        <taxon>Trichuridae</taxon>
        <taxon>Trichuris</taxon>
    </lineage>
</organism>
<dbReference type="Gene3D" id="3.40.390.10">
    <property type="entry name" value="Collagenase (Catalytic Domain)"/>
    <property type="match status" value="2"/>
</dbReference>
<dbReference type="GO" id="GO:0016485">
    <property type="term" value="P:protein processing"/>
    <property type="evidence" value="ECO:0007669"/>
    <property type="project" value="TreeGrafter"/>
</dbReference>
<keyword evidence="4" id="KW-0479">Metal-binding</keyword>
<accession>A0A5S6QH22</accession>
<evidence type="ECO:0000313" key="10">
    <source>
        <dbReference type="Proteomes" id="UP000046395"/>
    </source>
</evidence>
<keyword evidence="8" id="KW-0732">Signal</keyword>
<keyword evidence="6" id="KW-0862">Zinc</keyword>
<evidence type="ECO:0000256" key="8">
    <source>
        <dbReference type="SAM" id="SignalP"/>
    </source>
</evidence>
<dbReference type="PANTHER" id="PTHR11733">
    <property type="entry name" value="ZINC METALLOPROTEASE FAMILY M13 NEPRILYSIN-RELATED"/>
    <property type="match status" value="1"/>
</dbReference>
<dbReference type="PANTHER" id="PTHR11733:SF167">
    <property type="entry name" value="FI17812P1-RELATED"/>
    <property type="match status" value="1"/>
</dbReference>
<dbReference type="Gene3D" id="2.60.40.10">
    <property type="entry name" value="Immunoglobulins"/>
    <property type="match status" value="1"/>
</dbReference>
<keyword evidence="3" id="KW-0645">Protease</keyword>
<protein>
    <submittedName>
        <fullName evidence="11">Major sperm protein</fullName>
    </submittedName>
</protein>
<dbReference type="Proteomes" id="UP000046395">
    <property type="component" value="Unassembled WGS sequence"/>
</dbReference>
<dbReference type="STRING" id="70415.A0A5S6QH22"/>
<proteinExistence type="inferred from homology"/>
<dbReference type="PRINTS" id="PR00786">
    <property type="entry name" value="NEPRILYSIN"/>
</dbReference>
<keyword evidence="10" id="KW-1185">Reference proteome</keyword>
<dbReference type="AlphaFoldDB" id="A0A5S6QH22"/>